<comment type="subcellular location">
    <subcellularLocation>
        <location evidence="1 7">Secreted</location>
    </subcellularLocation>
</comment>
<dbReference type="PANTHER" id="PTHR33109:SF4">
    <property type="entry name" value="EPIDERMAL PATTERNING FACTOR-LIKE PROTEIN 6"/>
    <property type="match status" value="1"/>
</dbReference>
<name>A0A8T0K334_PHAAN</name>
<dbReference type="AlphaFoldDB" id="A0A8T0K334"/>
<dbReference type="Proteomes" id="UP000743370">
    <property type="component" value="Unassembled WGS sequence"/>
</dbReference>
<dbReference type="Pfam" id="PF17181">
    <property type="entry name" value="EPF"/>
    <property type="match status" value="1"/>
</dbReference>
<evidence type="ECO:0000256" key="3">
    <source>
        <dbReference type="ARBA" id="ARBA00022473"/>
    </source>
</evidence>
<organism evidence="8 9">
    <name type="scientific">Phaseolus angularis</name>
    <name type="common">Azuki bean</name>
    <name type="synonym">Vigna angularis</name>
    <dbReference type="NCBI Taxonomy" id="3914"/>
    <lineage>
        <taxon>Eukaryota</taxon>
        <taxon>Viridiplantae</taxon>
        <taxon>Streptophyta</taxon>
        <taxon>Embryophyta</taxon>
        <taxon>Tracheophyta</taxon>
        <taxon>Spermatophyta</taxon>
        <taxon>Magnoliopsida</taxon>
        <taxon>eudicotyledons</taxon>
        <taxon>Gunneridae</taxon>
        <taxon>Pentapetalae</taxon>
        <taxon>rosids</taxon>
        <taxon>fabids</taxon>
        <taxon>Fabales</taxon>
        <taxon>Fabaceae</taxon>
        <taxon>Papilionoideae</taxon>
        <taxon>50 kb inversion clade</taxon>
        <taxon>NPAAA clade</taxon>
        <taxon>indigoferoid/millettioid clade</taxon>
        <taxon>Phaseoleae</taxon>
        <taxon>Vigna</taxon>
    </lineage>
</organism>
<reference evidence="8 9" key="1">
    <citation type="submission" date="2020-05" db="EMBL/GenBank/DDBJ databases">
        <title>Vigna angularis (adzuki bean) Var. LongXiaoDou No. 4 denovo assembly.</title>
        <authorList>
            <person name="Xiang H."/>
        </authorList>
    </citation>
    <scope>NUCLEOTIDE SEQUENCE [LARGE SCALE GENOMIC DNA]</scope>
    <source>
        <tissue evidence="8">Leaf</tissue>
    </source>
</reference>
<keyword evidence="4 7" id="KW-0964">Secreted</keyword>
<comment type="caution">
    <text evidence="8">The sequence shown here is derived from an EMBL/GenBank/DDBJ whole genome shotgun (WGS) entry which is preliminary data.</text>
</comment>
<evidence type="ECO:0000256" key="6">
    <source>
        <dbReference type="ARBA" id="ARBA00023157"/>
    </source>
</evidence>
<keyword evidence="3 7" id="KW-0217">Developmental protein</keyword>
<sequence>MFLFREEKLYTEGEKAEKKQREGESRRHISEWRELVLLLLFWVWESLKDSGESLQENPRPKHDTKCPMFTKANTDFQGCHGTHFNVSRQMHGLHRDYETHVVVVPSASPLLPSSLRRIKSPALNRFNLRPSRPLDENLAARGKCTFIENNGKIGESWVSGGKKDVLSMSWPRRRLLGGPGSSPPRCTSKCGKCTPCKPVHVPVPPGTPVTAEYYPEAWRCKCGNKLYMP</sequence>
<gene>
    <name evidence="8" type="ORF">HKW66_Vig0128030</name>
</gene>
<evidence type="ECO:0000256" key="4">
    <source>
        <dbReference type="ARBA" id="ARBA00022525"/>
    </source>
</evidence>
<comment type="similarity">
    <text evidence="2 7">Belongs to the plant cysteine rich small secretory peptide family. Epidermal patterning factor subfamily.</text>
</comment>
<proteinExistence type="inferred from homology"/>
<evidence type="ECO:0000313" key="9">
    <source>
        <dbReference type="Proteomes" id="UP000743370"/>
    </source>
</evidence>
<evidence type="ECO:0000313" key="8">
    <source>
        <dbReference type="EMBL" id="KAG2391436.1"/>
    </source>
</evidence>
<keyword evidence="5" id="KW-0732">Signal</keyword>
<keyword evidence="6" id="KW-1015">Disulfide bond</keyword>
<dbReference type="GO" id="GO:0005576">
    <property type="term" value="C:extracellular region"/>
    <property type="evidence" value="ECO:0007669"/>
    <property type="project" value="UniProtKB-SubCell"/>
</dbReference>
<dbReference type="PANTHER" id="PTHR33109">
    <property type="entry name" value="EPIDERMAL PATTERNING FACTOR-LIKE PROTEIN 4"/>
    <property type="match status" value="1"/>
</dbReference>
<dbReference type="EMBL" id="JABFOF010000007">
    <property type="protein sequence ID" value="KAG2391436.1"/>
    <property type="molecule type" value="Genomic_DNA"/>
</dbReference>
<evidence type="ECO:0000256" key="2">
    <source>
        <dbReference type="ARBA" id="ARBA00008127"/>
    </source>
</evidence>
<accession>A0A8T0K334</accession>
<dbReference type="GO" id="GO:0010052">
    <property type="term" value="P:guard cell differentiation"/>
    <property type="evidence" value="ECO:0007669"/>
    <property type="project" value="UniProtKB-UniRule"/>
</dbReference>
<evidence type="ECO:0000256" key="7">
    <source>
        <dbReference type="RuleBase" id="RU367102"/>
    </source>
</evidence>
<dbReference type="InterPro" id="IPR039455">
    <property type="entry name" value="EPFL"/>
</dbReference>
<protein>
    <recommendedName>
        <fullName evidence="7">Epidermal patterning factor-like protein</fullName>
    </recommendedName>
</protein>
<evidence type="ECO:0000256" key="5">
    <source>
        <dbReference type="ARBA" id="ARBA00022729"/>
    </source>
</evidence>
<evidence type="ECO:0000256" key="1">
    <source>
        <dbReference type="ARBA" id="ARBA00004613"/>
    </source>
</evidence>
<comment type="function">
    <text evidence="7">Controls stomatal patterning.</text>
</comment>